<accession>A0A223E630</accession>
<reference evidence="1 2" key="1">
    <citation type="submission" date="2016-10" db="EMBL/GenBank/DDBJ databases">
        <title>The whole genome sequencing and assembly of Aeribacillus pallidus KCTC3564 strain.</title>
        <authorList>
            <person name="Lee Y.-J."/>
            <person name="Park M.-K."/>
            <person name="Yi H."/>
            <person name="Bahn Y.-S."/>
            <person name="Kim J.F."/>
            <person name="Lee D.-W."/>
        </authorList>
    </citation>
    <scope>NUCLEOTIDE SEQUENCE [LARGE SCALE GENOMIC DNA]</scope>
    <source>
        <strain evidence="1 2">KCTC3564</strain>
    </source>
</reference>
<dbReference type="EMBL" id="CP017703">
    <property type="protein sequence ID" value="ASS90727.1"/>
    <property type="molecule type" value="Genomic_DNA"/>
</dbReference>
<dbReference type="AlphaFoldDB" id="A0A163YH53"/>
<dbReference type="Proteomes" id="UP000214606">
    <property type="component" value="Chromosome"/>
</dbReference>
<evidence type="ECO:0000313" key="2">
    <source>
        <dbReference type="Proteomes" id="UP000214606"/>
    </source>
</evidence>
<dbReference type="KEGG" id="apak:AP3564_11300"/>
<protein>
    <submittedName>
        <fullName evidence="1">Uncharacterized protein</fullName>
    </submittedName>
</protein>
<name>A0A163YH53_9BACI</name>
<accession>A0A163YH53</accession>
<sequence>MKDKNNRIKFVNGLHRGNEVQQEAIVYAEKLLKNRIQKESIRKVLHKTSEGYKQDWKNGLSDKFLK</sequence>
<gene>
    <name evidence="1" type="ORF">AP3564_11300</name>
</gene>
<proteinExistence type="predicted"/>
<evidence type="ECO:0000313" key="1">
    <source>
        <dbReference type="EMBL" id="ASS90727.1"/>
    </source>
</evidence>
<organism evidence="1 2">
    <name type="scientific">Aeribacillus pallidus</name>
    <dbReference type="NCBI Taxonomy" id="33936"/>
    <lineage>
        <taxon>Bacteria</taxon>
        <taxon>Bacillati</taxon>
        <taxon>Bacillota</taxon>
        <taxon>Bacilli</taxon>
        <taxon>Bacillales</taxon>
        <taxon>Bacillaceae</taxon>
        <taxon>Aeribacillus</taxon>
    </lineage>
</organism>